<keyword evidence="6" id="KW-0814">Transposable element</keyword>
<protein>
    <recommendedName>
        <fullName evidence="6">Mutator family transposase</fullName>
    </recommendedName>
</protein>
<dbReference type="GeneID" id="45577305"/>
<evidence type="ECO:0000256" key="3">
    <source>
        <dbReference type="ARBA" id="ARBA00022578"/>
    </source>
</evidence>
<evidence type="ECO:0000256" key="5">
    <source>
        <dbReference type="ARBA" id="ARBA00023172"/>
    </source>
</evidence>
<name>A0ABM6GHC7_9BIFI</name>
<evidence type="ECO:0000313" key="9">
    <source>
        <dbReference type="Proteomes" id="UP000186260"/>
    </source>
</evidence>
<comment type="similarity">
    <text evidence="2 6">Belongs to the transposase mutator family.</text>
</comment>
<evidence type="ECO:0000256" key="6">
    <source>
        <dbReference type="RuleBase" id="RU365089"/>
    </source>
</evidence>
<dbReference type="PANTHER" id="PTHR33217:SF7">
    <property type="entry name" value="TRANSPOSASE FOR INSERTION SEQUENCE ELEMENT IS1081"/>
    <property type="match status" value="1"/>
</dbReference>
<evidence type="ECO:0000313" key="8">
    <source>
        <dbReference type="EMBL" id="APW18657.1"/>
    </source>
</evidence>
<reference evidence="7" key="3">
    <citation type="journal article" date="2021" name="Pathogens">
        <title>Discrimination of Gardnerella Species by Combining MALDI-TOF Protein Profile, Chaperonin cpn60 Sequences, and Phenotypic Characteristics.</title>
        <authorList>
            <person name="Bulavaite A."/>
            <person name="Maier T."/>
            <person name="Pleckaityte M."/>
        </authorList>
    </citation>
    <scope>NUCLEOTIDE SEQUENCE</scope>
    <source>
        <strain evidence="7">GV37</strain>
    </source>
</reference>
<keyword evidence="9" id="KW-1185">Reference proteome</keyword>
<reference evidence="9" key="1">
    <citation type="submission" date="2017-01" db="EMBL/GenBank/DDBJ databases">
        <title>Gardnerella vaginalis bacteremia associated with severe acute encephalopathy in a young female patient: Case Report and characterization of the isolate.</title>
        <authorList>
            <person name="Tankovic J."/>
            <person name="Timinskas A."/>
            <person name="Zilnyte M."/>
            <person name="Janulaitiene M."/>
            <person name="Zvirbliene A."/>
            <person name="Pleckaityte M."/>
        </authorList>
    </citation>
    <scope>NUCLEOTIDE SEQUENCE [LARGE SCALE GENOMIC DNA]</scope>
    <source>
        <strain evidence="9">GV37</strain>
    </source>
</reference>
<dbReference type="RefSeq" id="WP_029600594.1">
    <property type="nucleotide sequence ID" value="NZ_CP019058.1"/>
</dbReference>
<dbReference type="EMBL" id="CP019058">
    <property type="protein sequence ID" value="APW18114.1"/>
    <property type="molecule type" value="Genomic_DNA"/>
</dbReference>
<keyword evidence="4 6" id="KW-0238">DNA-binding</keyword>
<evidence type="ECO:0000256" key="2">
    <source>
        <dbReference type="ARBA" id="ARBA00010961"/>
    </source>
</evidence>
<proteinExistence type="inferred from homology"/>
<evidence type="ECO:0000256" key="1">
    <source>
        <dbReference type="ARBA" id="ARBA00002190"/>
    </source>
</evidence>
<comment type="function">
    <text evidence="1 6">Required for the transposition of the insertion element.</text>
</comment>
<sequence length="376" mass="43705">MNNPLCNNCHHKMSKNGHTNAGTTRYRCTNCGASKSRAYDKQSNDLTVSLNWLLSNKTQDKYSYDFSARTLRRKNKLLWDLWPQVPFVDEVYDYIHVDGIHLGRKSVVLIAYSGKHVLGWYVARSENSRAWGYLMQRIAEPLVVVCDGSGGIRKAVKTYWPNTKIQRCLFHIGLNIKALTGVNPRLTPGKQLLSLANIVSDIKTENQARHWLISYNNWVNTWSDFLKEKSKYCDGSIADTHQRLVRAKSMIDRRIHEGYMFTFLSPPEDCTHPIPPTNNAIESMNSRIRAMLRNHRGLSLLKRIHAICWWCYLNTSKPRDKSWIVTHSFTSKRIEQLYRQAWERSNQGLSEVFGIPARYGTGVDWNEFHKSREYYQ</sequence>
<dbReference type="InterPro" id="IPR001207">
    <property type="entry name" value="Transposase_mutator"/>
</dbReference>
<dbReference type="PANTHER" id="PTHR33217">
    <property type="entry name" value="TRANSPOSASE FOR INSERTION SEQUENCE ELEMENT IS1081"/>
    <property type="match status" value="1"/>
</dbReference>
<dbReference type="NCBIfam" id="NF033544">
    <property type="entry name" value="transpos_IS1249"/>
    <property type="match status" value="1"/>
</dbReference>
<dbReference type="InterPro" id="IPR048004">
    <property type="entry name" value="IS1249_transpos"/>
</dbReference>
<evidence type="ECO:0000313" key="7">
    <source>
        <dbReference type="EMBL" id="APW18114.1"/>
    </source>
</evidence>
<reference evidence="7" key="2">
    <citation type="submission" date="2017-01" db="EMBL/GenBank/DDBJ databases">
        <authorList>
            <person name="Timinskas A."/>
        </authorList>
    </citation>
    <scope>NUCLEOTIDE SEQUENCE</scope>
    <source>
        <strain evidence="7">GV37</strain>
    </source>
</reference>
<dbReference type="EMBL" id="CP019058">
    <property type="protein sequence ID" value="APW18657.1"/>
    <property type="molecule type" value="Genomic_DNA"/>
</dbReference>
<accession>A0ABM6GHC7</accession>
<dbReference type="Pfam" id="PF00872">
    <property type="entry name" value="Transposase_mut"/>
    <property type="match status" value="1"/>
</dbReference>
<keyword evidence="5 6" id="KW-0233">DNA recombination</keyword>
<evidence type="ECO:0000256" key="4">
    <source>
        <dbReference type="ARBA" id="ARBA00023125"/>
    </source>
</evidence>
<gene>
    <name evidence="7" type="ORF">BVL65_00370</name>
    <name evidence="8" type="ORF">BVL65_03570</name>
</gene>
<keyword evidence="3 6" id="KW-0815">Transposition</keyword>
<organism evidence="7 9">
    <name type="scientific">Gardnerella swidsinskii</name>
    <dbReference type="NCBI Taxonomy" id="2792979"/>
    <lineage>
        <taxon>Bacteria</taxon>
        <taxon>Bacillati</taxon>
        <taxon>Actinomycetota</taxon>
        <taxon>Actinomycetes</taxon>
        <taxon>Bifidobacteriales</taxon>
        <taxon>Bifidobacteriaceae</taxon>
        <taxon>Gardnerella</taxon>
    </lineage>
</organism>
<dbReference type="Proteomes" id="UP000186260">
    <property type="component" value="Chromosome"/>
</dbReference>